<evidence type="ECO:0000313" key="2">
    <source>
        <dbReference type="EMBL" id="GAA3834850.1"/>
    </source>
</evidence>
<protein>
    <submittedName>
        <fullName evidence="2">Uncharacterized protein</fullName>
    </submittedName>
</protein>
<keyword evidence="3" id="KW-1185">Reference proteome</keyword>
<gene>
    <name evidence="2" type="ORF">GCM10022226_65510</name>
</gene>
<name>A0ABP7J532_9ACTN</name>
<evidence type="ECO:0000313" key="3">
    <source>
        <dbReference type="Proteomes" id="UP001500888"/>
    </source>
</evidence>
<feature type="region of interest" description="Disordered" evidence="1">
    <location>
        <begin position="34"/>
        <end position="55"/>
    </location>
</feature>
<organism evidence="2 3">
    <name type="scientific">Sphaerisporangium flaviroseum</name>
    <dbReference type="NCBI Taxonomy" id="509199"/>
    <lineage>
        <taxon>Bacteria</taxon>
        <taxon>Bacillati</taxon>
        <taxon>Actinomycetota</taxon>
        <taxon>Actinomycetes</taxon>
        <taxon>Streptosporangiales</taxon>
        <taxon>Streptosporangiaceae</taxon>
        <taxon>Sphaerisporangium</taxon>
    </lineage>
</organism>
<dbReference type="EMBL" id="BAAAZR010000036">
    <property type="protein sequence ID" value="GAA3834850.1"/>
    <property type="molecule type" value="Genomic_DNA"/>
</dbReference>
<feature type="compositionally biased region" description="Basic and acidic residues" evidence="1">
    <location>
        <begin position="34"/>
        <end position="46"/>
    </location>
</feature>
<dbReference type="Proteomes" id="UP001500888">
    <property type="component" value="Unassembled WGS sequence"/>
</dbReference>
<comment type="caution">
    <text evidence="2">The sequence shown here is derived from an EMBL/GenBank/DDBJ whole genome shotgun (WGS) entry which is preliminary data.</text>
</comment>
<proteinExistence type="predicted"/>
<evidence type="ECO:0000256" key="1">
    <source>
        <dbReference type="SAM" id="MobiDB-lite"/>
    </source>
</evidence>
<accession>A0ABP7J532</accession>
<reference evidence="3" key="1">
    <citation type="journal article" date="2019" name="Int. J. Syst. Evol. Microbiol.">
        <title>The Global Catalogue of Microorganisms (GCM) 10K type strain sequencing project: providing services to taxonomists for standard genome sequencing and annotation.</title>
        <authorList>
            <consortium name="The Broad Institute Genomics Platform"/>
            <consortium name="The Broad Institute Genome Sequencing Center for Infectious Disease"/>
            <person name="Wu L."/>
            <person name="Ma J."/>
        </authorList>
    </citation>
    <scope>NUCLEOTIDE SEQUENCE [LARGE SCALE GENOMIC DNA]</scope>
    <source>
        <strain evidence="3">JCM 16908</strain>
    </source>
</reference>
<sequence length="55" mass="6365">MDRYDAPAFHGEQREQRAGFTAYRSPYELRTIAFDREPSRKPDNHLRVRAGGSLA</sequence>